<dbReference type="OrthoDB" id="9809186at2"/>
<dbReference type="EMBL" id="CP038437">
    <property type="protein sequence ID" value="QEM83794.1"/>
    <property type="molecule type" value="Genomic_DNA"/>
</dbReference>
<evidence type="ECO:0000256" key="7">
    <source>
        <dbReference type="PROSITE-ProRule" id="PRU00473"/>
    </source>
</evidence>
<dbReference type="SUPFAM" id="SSF103088">
    <property type="entry name" value="OmpA-like"/>
    <property type="match status" value="1"/>
</dbReference>
<comment type="subcellular location">
    <subcellularLocation>
        <location evidence="1">Cell membrane</location>
        <topology evidence="1">Single-pass membrane protein</topology>
    </subcellularLocation>
</comment>
<feature type="coiled-coil region" evidence="8">
    <location>
        <begin position="109"/>
        <end position="136"/>
    </location>
</feature>
<dbReference type="NCBIfam" id="NF006548">
    <property type="entry name" value="PRK09041.1"/>
    <property type="match status" value="1"/>
</dbReference>
<dbReference type="RefSeq" id="WP_149286914.1">
    <property type="nucleotide sequence ID" value="NZ_CP038437.2"/>
</dbReference>
<organism evidence="12 13">
    <name type="scientific">Halomonas binhaiensis</name>
    <dbReference type="NCBI Taxonomy" id="2562282"/>
    <lineage>
        <taxon>Bacteria</taxon>
        <taxon>Pseudomonadati</taxon>
        <taxon>Pseudomonadota</taxon>
        <taxon>Gammaproteobacteria</taxon>
        <taxon>Oceanospirillales</taxon>
        <taxon>Halomonadaceae</taxon>
        <taxon>Halomonas</taxon>
    </lineage>
</organism>
<dbReference type="Pfam" id="PF00691">
    <property type="entry name" value="OmpA"/>
    <property type="match status" value="1"/>
</dbReference>
<evidence type="ECO:0000313" key="12">
    <source>
        <dbReference type="EMBL" id="QEM83794.1"/>
    </source>
</evidence>
<evidence type="ECO:0000256" key="6">
    <source>
        <dbReference type="ARBA" id="ARBA00023136"/>
    </source>
</evidence>
<dbReference type="KEGG" id="hbh:E4T21_21140"/>
<keyword evidence="4 10" id="KW-0812">Transmembrane</keyword>
<keyword evidence="8" id="KW-0175">Coiled coil</keyword>
<dbReference type="Gene3D" id="3.30.1330.60">
    <property type="entry name" value="OmpA-like domain"/>
    <property type="match status" value="1"/>
</dbReference>
<sequence>MSAPGKSRPIIIRRKKIVHAHHGGSWKIALADFMTALMALFLVMWILSSSSPETREAIADYFSTPLITALSNGDSQAISSQVIPGGGPDPTSIEGEKARLNPRMQHRPSEQQRRAFRELQRRIEQALLKNPDLKDLRKQLRFDITQEGLRIQLLDNAKRPMFELGSDDVAPYLRELLRAMAPLLNDQPNAISISGHTDSLAYLNGRMGYSNWELSAARANASRRALVANGLDADKLLRVAGLADQVAMPGTTVDNPINRRIELVVLFPSVAESIRHPGTLDLPASQQTQAKDHMLAGPVTPPSRSTNTP</sequence>
<feature type="region of interest" description="Disordered" evidence="9">
    <location>
        <begin position="288"/>
        <end position="309"/>
    </location>
</feature>
<dbReference type="PANTHER" id="PTHR30329:SF18">
    <property type="entry name" value="MOTILITY PROTEIN B"/>
    <property type="match status" value="1"/>
</dbReference>
<evidence type="ECO:0000256" key="3">
    <source>
        <dbReference type="ARBA" id="ARBA00022475"/>
    </source>
</evidence>
<evidence type="ECO:0000259" key="11">
    <source>
        <dbReference type="PROSITE" id="PS51123"/>
    </source>
</evidence>
<protein>
    <submittedName>
        <fullName evidence="12">Flagellar motor protein MotB</fullName>
    </submittedName>
</protein>
<dbReference type="GO" id="GO:0005886">
    <property type="term" value="C:plasma membrane"/>
    <property type="evidence" value="ECO:0007669"/>
    <property type="project" value="UniProtKB-SubCell"/>
</dbReference>
<keyword evidence="5 10" id="KW-1133">Transmembrane helix</keyword>
<comment type="similarity">
    <text evidence="2">Belongs to the MotB family.</text>
</comment>
<keyword evidence="12" id="KW-0969">Cilium</keyword>
<keyword evidence="12" id="KW-0966">Cell projection</keyword>
<proteinExistence type="inferred from homology"/>
<gene>
    <name evidence="12" type="primary">motB</name>
    <name evidence="12" type="ORF">E4T21_21140</name>
</gene>
<dbReference type="Pfam" id="PF13677">
    <property type="entry name" value="MotB_plug"/>
    <property type="match status" value="1"/>
</dbReference>
<dbReference type="AlphaFoldDB" id="A0A5C1NKB8"/>
<keyword evidence="3" id="KW-1003">Cell membrane</keyword>
<dbReference type="InterPro" id="IPR025713">
    <property type="entry name" value="MotB-like_N_dom"/>
</dbReference>
<dbReference type="PROSITE" id="PS51123">
    <property type="entry name" value="OMPA_2"/>
    <property type="match status" value="1"/>
</dbReference>
<dbReference type="InterPro" id="IPR050330">
    <property type="entry name" value="Bact_OuterMem_StrucFunc"/>
</dbReference>
<evidence type="ECO:0000256" key="2">
    <source>
        <dbReference type="ARBA" id="ARBA00008914"/>
    </source>
</evidence>
<keyword evidence="6 7" id="KW-0472">Membrane</keyword>
<dbReference type="PANTHER" id="PTHR30329">
    <property type="entry name" value="STATOR ELEMENT OF FLAGELLAR MOTOR COMPLEX"/>
    <property type="match status" value="1"/>
</dbReference>
<dbReference type="Proteomes" id="UP000324285">
    <property type="component" value="Chromosome"/>
</dbReference>
<feature type="domain" description="OmpA-like" evidence="11">
    <location>
        <begin position="149"/>
        <end position="269"/>
    </location>
</feature>
<evidence type="ECO:0000313" key="13">
    <source>
        <dbReference type="Proteomes" id="UP000324285"/>
    </source>
</evidence>
<reference evidence="12" key="1">
    <citation type="submission" date="2021-02" db="EMBL/GenBank/DDBJ databases">
        <title>Strain Y2R2, a novel species of the genus Halomonas.</title>
        <authorList>
            <person name="Huang H."/>
        </authorList>
    </citation>
    <scope>NUCLEOTIDE SEQUENCE</scope>
    <source>
        <strain evidence="12">Y2R2</strain>
    </source>
</reference>
<name>A0A5C1NKB8_9GAMM</name>
<evidence type="ECO:0000256" key="1">
    <source>
        <dbReference type="ARBA" id="ARBA00004162"/>
    </source>
</evidence>
<evidence type="ECO:0000256" key="9">
    <source>
        <dbReference type="SAM" id="MobiDB-lite"/>
    </source>
</evidence>
<dbReference type="InterPro" id="IPR036737">
    <property type="entry name" value="OmpA-like_sf"/>
</dbReference>
<accession>A0A5C1NKB8</accession>
<feature type="transmembrane region" description="Helical" evidence="10">
    <location>
        <begin position="24"/>
        <end position="47"/>
    </location>
</feature>
<keyword evidence="12" id="KW-0282">Flagellum</keyword>
<keyword evidence="13" id="KW-1185">Reference proteome</keyword>
<evidence type="ECO:0000256" key="8">
    <source>
        <dbReference type="SAM" id="Coils"/>
    </source>
</evidence>
<evidence type="ECO:0000256" key="5">
    <source>
        <dbReference type="ARBA" id="ARBA00022989"/>
    </source>
</evidence>
<evidence type="ECO:0000256" key="10">
    <source>
        <dbReference type="SAM" id="Phobius"/>
    </source>
</evidence>
<dbReference type="InterPro" id="IPR006665">
    <property type="entry name" value="OmpA-like"/>
</dbReference>
<evidence type="ECO:0000256" key="4">
    <source>
        <dbReference type="ARBA" id="ARBA00022692"/>
    </source>
</evidence>